<keyword evidence="2" id="KW-1185">Reference proteome</keyword>
<reference evidence="1" key="1">
    <citation type="submission" date="2020-10" db="EMBL/GenBank/DDBJ databases">
        <title>Phylogeny of dyella-like bacteria.</title>
        <authorList>
            <person name="Fu J."/>
        </authorList>
    </citation>
    <scope>NUCLEOTIDE SEQUENCE</scope>
    <source>
        <strain evidence="1">DHOC52</strain>
    </source>
</reference>
<proteinExistence type="predicted"/>
<evidence type="ECO:0000313" key="2">
    <source>
        <dbReference type="Proteomes" id="UP001430149"/>
    </source>
</evidence>
<evidence type="ECO:0008006" key="3">
    <source>
        <dbReference type="Google" id="ProtNLM"/>
    </source>
</evidence>
<dbReference type="EMBL" id="JADIKE010000035">
    <property type="protein sequence ID" value="MBM7125754.1"/>
    <property type="molecule type" value="Genomic_DNA"/>
</dbReference>
<dbReference type="RefSeq" id="WP_204681492.1">
    <property type="nucleotide sequence ID" value="NZ_BSNR01000001.1"/>
</dbReference>
<evidence type="ECO:0000313" key="1">
    <source>
        <dbReference type="EMBL" id="MBM7125754.1"/>
    </source>
</evidence>
<comment type="caution">
    <text evidence="1">The sequence shown here is derived from an EMBL/GenBank/DDBJ whole genome shotgun (WGS) entry which is preliminary data.</text>
</comment>
<sequence>MLEIVVRNRVHEVLSVHAGTPEWFYKVGLTSADLKLVKEAEDKLVQHSKPQTPDNLVAALSFGFWCAILNARYEHGGQFWPALIPKLVPRAPKPLRNRRDIADLMEKARKLRNRVFHHEPIAHISDLPDRYRSLMTLIKAFSPQVHGHLKTFCRFNEVRAVVITEAPLEAVTPDDSPHETTAVT</sequence>
<name>A0ABS2K3M6_9GAMM</name>
<protein>
    <recommendedName>
        <fullName evidence="3">Abi-like protein</fullName>
    </recommendedName>
</protein>
<gene>
    <name evidence="1" type="ORF">ISP19_10235</name>
</gene>
<dbReference type="Proteomes" id="UP001430149">
    <property type="component" value="Unassembled WGS sequence"/>
</dbReference>
<organism evidence="1 2">
    <name type="scientific">Dyella flava</name>
    <dbReference type="NCBI Taxonomy" id="1920170"/>
    <lineage>
        <taxon>Bacteria</taxon>
        <taxon>Pseudomonadati</taxon>
        <taxon>Pseudomonadota</taxon>
        <taxon>Gammaproteobacteria</taxon>
        <taxon>Lysobacterales</taxon>
        <taxon>Rhodanobacteraceae</taxon>
        <taxon>Dyella</taxon>
    </lineage>
</organism>
<accession>A0ABS2K3M6</accession>